<dbReference type="InterPro" id="IPR002591">
    <property type="entry name" value="Phosphodiest/P_Trfase"/>
</dbReference>
<dbReference type="GO" id="GO:0016787">
    <property type="term" value="F:hydrolase activity"/>
    <property type="evidence" value="ECO:0007669"/>
    <property type="project" value="UniProtKB-ARBA"/>
</dbReference>
<dbReference type="Gene3D" id="3.40.720.10">
    <property type="entry name" value="Alkaline Phosphatase, subunit A"/>
    <property type="match status" value="1"/>
</dbReference>
<dbReference type="AlphaFoldDB" id="A0AAW9JXA8"/>
<sequence>MPKQRLYIISLDAFGSQDLEYAKNLPNFKRLLARSALVSEVETVYPSLTYMAHTSIVTGVYPNKHGIINNTYLQPHLDSPDWHWYAKDIKVPTLFDVAHQAGYKIASLLWPVTGRSKSIHWNFVEIFPNRKWKTQIGVSLWSSSPKYIFDLNNKFGKLRNGIQQPQLDEFITASMVDTIRTKNPDLFAVHLVDLDSTRHKYGVNTPETQAAIQRMDQHLGQMIVAMEEKGIFDDTVIAILGDHYQIDVHTVIRLNQLFKEQGWITLNKDGKIKDWQVIAKGADGSCYIYTQAHIDLSEVKAALGKLEKEIDHIYTGEEAAAMGADSACQFLIEAKSGYYFESRINGPLVEKTAENPTLLKGTHGFSPKKESYTTTLFISGPGINSAAKIPYAHLIDEGPTFLHAIGLSYPQPVDGRILIELFNEVN</sequence>
<comment type="caution">
    <text evidence="1">The sequence shown here is derived from an EMBL/GenBank/DDBJ whole genome shotgun (WGS) entry which is preliminary data.</text>
</comment>
<dbReference type="SUPFAM" id="SSF53649">
    <property type="entry name" value="Alkaline phosphatase-like"/>
    <property type="match status" value="1"/>
</dbReference>
<dbReference type="EMBL" id="JAVBVO010000001">
    <property type="protein sequence ID" value="MDZ5757336.1"/>
    <property type="molecule type" value="Genomic_DNA"/>
</dbReference>
<dbReference type="Proteomes" id="UP001290462">
    <property type="component" value="Unassembled WGS sequence"/>
</dbReference>
<reference evidence="1" key="1">
    <citation type="submission" date="2023-08" db="EMBL/GenBank/DDBJ databases">
        <title>Genomic characterization of piscicolin 126 produced by Carnobacterium maltaromaticum CM22 strain isolated from salmon (Salmo salar).</title>
        <authorList>
            <person name="Gonzalez-Gragera E."/>
            <person name="Garcia-Lopez J.D."/>
            <person name="Teso-Perez C."/>
            <person name="Gimenez-Hernandez I."/>
            <person name="Peralta-Sanchez J.M."/>
            <person name="Valdivia E."/>
            <person name="Montalban-Lopez M."/>
            <person name="Martin-Platero A.M."/>
            <person name="Banos A."/>
            <person name="Martinez-Bueno M."/>
        </authorList>
    </citation>
    <scope>NUCLEOTIDE SEQUENCE</scope>
    <source>
        <strain evidence="1">CM22</strain>
    </source>
</reference>
<name>A0AAW9JXA8_CARML</name>
<dbReference type="PANTHER" id="PTHR10151:SF120">
    <property type="entry name" value="BIS(5'-ADENOSYL)-TRIPHOSPHATASE"/>
    <property type="match status" value="1"/>
</dbReference>
<evidence type="ECO:0000313" key="1">
    <source>
        <dbReference type="EMBL" id="MDZ5757336.1"/>
    </source>
</evidence>
<dbReference type="CDD" id="cd16018">
    <property type="entry name" value="Enpp"/>
    <property type="match status" value="1"/>
</dbReference>
<dbReference type="Pfam" id="PF01663">
    <property type="entry name" value="Phosphodiest"/>
    <property type="match status" value="1"/>
</dbReference>
<dbReference type="RefSeq" id="WP_322808320.1">
    <property type="nucleotide sequence ID" value="NZ_JAVBVO010000001.1"/>
</dbReference>
<accession>A0AAW9JXA8</accession>
<evidence type="ECO:0000313" key="2">
    <source>
        <dbReference type="Proteomes" id="UP001290462"/>
    </source>
</evidence>
<dbReference type="PANTHER" id="PTHR10151">
    <property type="entry name" value="ECTONUCLEOTIDE PYROPHOSPHATASE/PHOSPHODIESTERASE"/>
    <property type="match status" value="1"/>
</dbReference>
<protein>
    <submittedName>
        <fullName evidence="1">Alkaline phosphatase family protein</fullName>
    </submittedName>
</protein>
<dbReference type="InterPro" id="IPR017850">
    <property type="entry name" value="Alkaline_phosphatase_core_sf"/>
</dbReference>
<organism evidence="1 2">
    <name type="scientific">Carnobacterium maltaromaticum</name>
    <name type="common">Carnobacterium piscicola</name>
    <dbReference type="NCBI Taxonomy" id="2751"/>
    <lineage>
        <taxon>Bacteria</taxon>
        <taxon>Bacillati</taxon>
        <taxon>Bacillota</taxon>
        <taxon>Bacilli</taxon>
        <taxon>Lactobacillales</taxon>
        <taxon>Carnobacteriaceae</taxon>
        <taxon>Carnobacterium</taxon>
    </lineage>
</organism>
<gene>
    <name evidence="1" type="ORF">RAK27_01535</name>
</gene>
<proteinExistence type="predicted"/>